<dbReference type="KEGG" id="dpb:BABL1_gene_397"/>
<accession>V6DI60</accession>
<dbReference type="GO" id="GO:0007017">
    <property type="term" value="P:microtubule-based process"/>
    <property type="evidence" value="ECO:0007669"/>
    <property type="project" value="InterPro"/>
</dbReference>
<evidence type="ECO:0000313" key="8">
    <source>
        <dbReference type="EMBL" id="CDK30618.1"/>
    </source>
</evidence>
<comment type="function">
    <text evidence="4">Essential cell division protein that forms a contractile ring structure (Z ring) at the future cell division site. The regulation of the ring assembly controls the timing and the location of cell division. One of the functions of the FtsZ ring is to recruit other cell division proteins to the septum to produce a new cell wall between the dividing cells. Binds GTP and shows GTPase activity.</text>
</comment>
<dbReference type="SUPFAM" id="SSF55307">
    <property type="entry name" value="Tubulin C-terminal domain-like"/>
    <property type="match status" value="1"/>
</dbReference>
<dbReference type="GO" id="GO:0005525">
    <property type="term" value="F:GTP binding"/>
    <property type="evidence" value="ECO:0007669"/>
    <property type="project" value="UniProtKB-UniRule"/>
</dbReference>
<comment type="similarity">
    <text evidence="1 4">Belongs to the FtsZ family.</text>
</comment>
<dbReference type="PANTHER" id="PTHR30314:SF3">
    <property type="entry name" value="MITOCHONDRIAL DIVISION PROTEIN FSZA"/>
    <property type="match status" value="1"/>
</dbReference>
<feature type="binding site" evidence="4">
    <location>
        <position position="144"/>
    </location>
    <ligand>
        <name>GTP</name>
        <dbReference type="ChEBI" id="CHEBI:37565"/>
    </ligand>
</feature>
<dbReference type="eggNOG" id="COG0206">
    <property type="taxonomic scope" value="Bacteria"/>
</dbReference>
<feature type="binding site" evidence="4">
    <location>
        <begin position="26"/>
        <end position="30"/>
    </location>
    <ligand>
        <name>GTP</name>
        <dbReference type="ChEBI" id="CHEBI:37565"/>
    </ligand>
</feature>
<dbReference type="InterPro" id="IPR017975">
    <property type="entry name" value="Tubulin_CS"/>
</dbReference>
<dbReference type="SUPFAM" id="SSF52490">
    <property type="entry name" value="Tubulin nucleotide-binding domain-like"/>
    <property type="match status" value="1"/>
</dbReference>
<dbReference type="OrthoDB" id="9813375at2"/>
<dbReference type="Pfam" id="PF12327">
    <property type="entry name" value="FtsZ_C"/>
    <property type="match status" value="1"/>
</dbReference>
<dbReference type="RefSeq" id="WP_023792034.1">
    <property type="nucleotide sequence ID" value="NC_023003.1"/>
</dbReference>
<dbReference type="NCBIfam" id="TIGR00065">
    <property type="entry name" value="ftsZ"/>
    <property type="match status" value="1"/>
</dbReference>
<feature type="binding site" evidence="4">
    <location>
        <position position="148"/>
    </location>
    <ligand>
        <name>GTP</name>
        <dbReference type="ChEBI" id="CHEBI:37565"/>
    </ligand>
</feature>
<dbReference type="GO" id="GO:0003924">
    <property type="term" value="F:GTPase activity"/>
    <property type="evidence" value="ECO:0007669"/>
    <property type="project" value="UniProtKB-UniRule"/>
</dbReference>
<keyword evidence="2 4" id="KW-0547">Nucleotide-binding</keyword>
<gene>
    <name evidence="4 8" type="primary">ftsZ</name>
    <name evidence="8" type="ORF">BABL1_gene_397</name>
</gene>
<evidence type="ECO:0000259" key="6">
    <source>
        <dbReference type="SMART" id="SM00864"/>
    </source>
</evidence>
<dbReference type="GO" id="GO:0043093">
    <property type="term" value="P:FtsZ-dependent cytokinesis"/>
    <property type="evidence" value="ECO:0007669"/>
    <property type="project" value="UniProtKB-UniRule"/>
</dbReference>
<dbReference type="GO" id="GO:0051258">
    <property type="term" value="P:protein polymerization"/>
    <property type="evidence" value="ECO:0007669"/>
    <property type="project" value="UniProtKB-UniRule"/>
</dbReference>
<evidence type="ECO:0000313" key="9">
    <source>
        <dbReference type="Proteomes" id="UP000018769"/>
    </source>
</evidence>
<dbReference type="CDD" id="cd02201">
    <property type="entry name" value="FtsZ_type1"/>
    <property type="match status" value="1"/>
</dbReference>
<keyword evidence="4" id="KW-0131">Cell cycle</keyword>
<dbReference type="SMART" id="SM00864">
    <property type="entry name" value="Tubulin"/>
    <property type="match status" value="1"/>
</dbReference>
<name>V6DI60_9BACT</name>
<proteinExistence type="inferred from homology"/>
<dbReference type="EMBL" id="HG793133">
    <property type="protein sequence ID" value="CDK30618.1"/>
    <property type="molecule type" value="Genomic_DNA"/>
</dbReference>
<feature type="domain" description="Tubulin/FtsZ GTPase" evidence="6">
    <location>
        <begin position="18"/>
        <end position="210"/>
    </location>
</feature>
<evidence type="ECO:0000256" key="4">
    <source>
        <dbReference type="HAMAP-Rule" id="MF_00909"/>
    </source>
</evidence>
<dbReference type="GO" id="GO:0032153">
    <property type="term" value="C:cell division site"/>
    <property type="evidence" value="ECO:0007669"/>
    <property type="project" value="UniProtKB-UniRule"/>
</dbReference>
<dbReference type="InterPro" id="IPR045061">
    <property type="entry name" value="FtsZ/CetZ"/>
</dbReference>
<dbReference type="PRINTS" id="PR00423">
    <property type="entry name" value="CELLDVISFTSZ"/>
</dbReference>
<dbReference type="InterPro" id="IPR020805">
    <property type="entry name" value="Cell_div_FtsZ_CS"/>
</dbReference>
<dbReference type="InterPro" id="IPR003008">
    <property type="entry name" value="Tubulin_FtsZ_GTPase"/>
</dbReference>
<organism evidence="8 9">
    <name type="scientific">Candidatus Babela massiliensis</name>
    <dbReference type="NCBI Taxonomy" id="673862"/>
    <lineage>
        <taxon>Bacteria</taxon>
        <taxon>Candidatus Babelota</taxon>
        <taxon>Candidatus Babeliae</taxon>
        <taxon>Candidatus Babeliales</taxon>
        <taxon>Candidatus Babeliaceae</taxon>
        <taxon>Candidatus Babela</taxon>
    </lineage>
</organism>
<keyword evidence="9" id="KW-1185">Reference proteome</keyword>
<comment type="subcellular location">
    <subcellularLocation>
        <location evidence="4">Cytoplasm</location>
    </subcellularLocation>
    <text evidence="4">Assembles at midcell at the inner surface of the cytoplasmic membrane.</text>
</comment>
<evidence type="ECO:0000259" key="7">
    <source>
        <dbReference type="SMART" id="SM00865"/>
    </source>
</evidence>
<dbReference type="Gene3D" id="3.40.50.1440">
    <property type="entry name" value="Tubulin/FtsZ, GTPase domain"/>
    <property type="match status" value="1"/>
</dbReference>
<dbReference type="STRING" id="673862.BABL1_gene_397"/>
<dbReference type="PROSITE" id="PS01134">
    <property type="entry name" value="FTSZ_1"/>
    <property type="match status" value="1"/>
</dbReference>
<dbReference type="Gene3D" id="3.30.1330.20">
    <property type="entry name" value="Tubulin/FtsZ, C-terminal domain"/>
    <property type="match status" value="1"/>
</dbReference>
<dbReference type="PANTHER" id="PTHR30314">
    <property type="entry name" value="CELL DIVISION PROTEIN FTSZ-RELATED"/>
    <property type="match status" value="1"/>
</dbReference>
<comment type="subunit">
    <text evidence="4">Homodimer. Polymerizes to form a dynamic ring structure in a strictly GTP-dependent manner. Interacts directly with several other division proteins.</text>
</comment>
<dbReference type="InterPro" id="IPR024757">
    <property type="entry name" value="FtsZ_C"/>
</dbReference>
<feature type="domain" description="Tubulin/FtsZ 2-layer sandwich" evidence="7">
    <location>
        <begin position="212"/>
        <end position="330"/>
    </location>
</feature>
<dbReference type="GO" id="GO:0000917">
    <property type="term" value="P:division septum assembly"/>
    <property type="evidence" value="ECO:0007669"/>
    <property type="project" value="UniProtKB-KW"/>
</dbReference>
<dbReference type="InterPro" id="IPR036525">
    <property type="entry name" value="Tubulin/FtsZ_GTPase_sf"/>
</dbReference>
<reference evidence="8 9" key="1">
    <citation type="journal article" date="2015" name="Biol. Direct">
        <title>Babela massiliensis, a representative of a widespread bacterial phylum with unusual adaptations to parasitism in amoebae.</title>
        <authorList>
            <person name="Pagnier I."/>
            <person name="Yutin N."/>
            <person name="Croce O."/>
            <person name="Makarova K.S."/>
            <person name="Wolf Y.I."/>
            <person name="Benamar S."/>
            <person name="Raoult D."/>
            <person name="Koonin E.V."/>
            <person name="La Scola B."/>
        </authorList>
    </citation>
    <scope>NUCLEOTIDE SEQUENCE [LARGE SCALE GENOMIC DNA]</scope>
    <source>
        <strain evidence="9">BABL1</strain>
    </source>
</reference>
<dbReference type="GO" id="GO:0005874">
    <property type="term" value="C:microtubule"/>
    <property type="evidence" value="ECO:0007669"/>
    <property type="project" value="InterPro"/>
</dbReference>
<feature type="binding site" evidence="4">
    <location>
        <position position="192"/>
    </location>
    <ligand>
        <name>GTP</name>
        <dbReference type="ChEBI" id="CHEBI:37565"/>
    </ligand>
</feature>
<dbReference type="PROSITE" id="PS00227">
    <property type="entry name" value="TUBULIN"/>
    <property type="match status" value="1"/>
</dbReference>
<dbReference type="InterPro" id="IPR037103">
    <property type="entry name" value="Tubulin/FtsZ-like_C"/>
</dbReference>
<keyword evidence="3 4" id="KW-0342">GTP-binding</keyword>
<evidence type="ECO:0000256" key="5">
    <source>
        <dbReference type="NCBIfam" id="TIGR00065"/>
    </source>
</evidence>
<evidence type="ECO:0000256" key="1">
    <source>
        <dbReference type="ARBA" id="ARBA00009690"/>
    </source>
</evidence>
<dbReference type="InterPro" id="IPR000158">
    <property type="entry name" value="Cell_div_FtsZ"/>
</dbReference>
<dbReference type="AlphaFoldDB" id="V6DI60"/>
<dbReference type="HAMAP" id="MF_00909">
    <property type="entry name" value="FtsZ"/>
    <property type="match status" value="1"/>
</dbReference>
<protein>
    <recommendedName>
        <fullName evidence="4 5">Cell division protein FtsZ</fullName>
    </recommendedName>
</protein>
<dbReference type="InterPro" id="IPR008280">
    <property type="entry name" value="Tub_FtsZ_C"/>
</dbReference>
<dbReference type="HOGENOM" id="CLU_024865_0_1_7"/>
<dbReference type="PATRIC" id="fig|673862.3.peg.503"/>
<sequence>MIEFDLEDVKQKIAPQSRIKVLGIGGGGGNMVNSMIESGFENVSFIVANTDAQALKISKANHKVQLGVKSTRGLGAGANPEVGRKSAEEDLDLIIDNLKDSDIVFLTAGLGGGTGSGALPVIAKALRDKDILTVAVVTKPFSFEGKRRMRIAQESLDLLKKEVDTIIVLQNQKLIDTMEPNVSLIQAFSKANEVLSQFIRAISDIINKHGQINVDFADIKSIMKQKGFALIGIGHASGIDRAIKAATQAISSPLLENVELSRAKGLLFNITGPSDLGLHELSQAASLVYKKAHDDANIVVGSVIDDNLNEEVFVTVIATGFSDAETENTLDTLNKSSNKIEHEFSKNFDYSFDNNTSKKPDIKIDLEDLDIPTVMRKVIKESQF</sequence>
<evidence type="ECO:0000256" key="2">
    <source>
        <dbReference type="ARBA" id="ARBA00022741"/>
    </source>
</evidence>
<evidence type="ECO:0000256" key="3">
    <source>
        <dbReference type="ARBA" id="ARBA00023134"/>
    </source>
</evidence>
<keyword evidence="4 8" id="KW-0132">Cell division</keyword>
<dbReference type="GO" id="GO:0005737">
    <property type="term" value="C:cytoplasm"/>
    <property type="evidence" value="ECO:0007669"/>
    <property type="project" value="UniProtKB-SubCell"/>
</dbReference>
<keyword evidence="4" id="KW-0717">Septation</keyword>
<dbReference type="Proteomes" id="UP000018769">
    <property type="component" value="Chromosome I"/>
</dbReference>
<dbReference type="FunFam" id="3.40.50.1440:FF:000001">
    <property type="entry name" value="Cell division protein FtsZ"/>
    <property type="match status" value="1"/>
</dbReference>
<feature type="binding site" evidence="4">
    <location>
        <begin position="113"/>
        <end position="115"/>
    </location>
    <ligand>
        <name>GTP</name>
        <dbReference type="ChEBI" id="CHEBI:37565"/>
    </ligand>
</feature>
<dbReference type="Pfam" id="PF00091">
    <property type="entry name" value="Tubulin"/>
    <property type="match status" value="1"/>
</dbReference>
<dbReference type="SMART" id="SM00865">
    <property type="entry name" value="Tubulin_C"/>
    <property type="match status" value="1"/>
</dbReference>
<dbReference type="InterPro" id="IPR018316">
    <property type="entry name" value="Tubulin/FtsZ_2-layer-sand-dom"/>
</dbReference>
<keyword evidence="4" id="KW-0963">Cytoplasm</keyword>